<evidence type="ECO:0000313" key="3">
    <source>
        <dbReference type="EMBL" id="EPY02356.1"/>
    </source>
</evidence>
<feature type="region of interest" description="Disordered" evidence="1">
    <location>
        <begin position="147"/>
        <end position="178"/>
    </location>
</feature>
<organism evidence="3 4">
    <name type="scientific">Magnetospirillum fulvum MGU-K5</name>
    <dbReference type="NCBI Taxonomy" id="1316936"/>
    <lineage>
        <taxon>Bacteria</taxon>
        <taxon>Pseudomonadati</taxon>
        <taxon>Pseudomonadota</taxon>
        <taxon>Alphaproteobacteria</taxon>
        <taxon>Rhodospirillales</taxon>
        <taxon>Rhodospirillaceae</taxon>
        <taxon>Magnetospirillum</taxon>
    </lineage>
</organism>
<dbReference type="Proteomes" id="UP000015350">
    <property type="component" value="Unassembled WGS sequence"/>
</dbReference>
<dbReference type="STRING" id="1316936.K678_06295"/>
<keyword evidence="2" id="KW-0732">Signal</keyword>
<evidence type="ECO:0000313" key="4">
    <source>
        <dbReference type="Proteomes" id="UP000015350"/>
    </source>
</evidence>
<dbReference type="EMBL" id="AQPH01000016">
    <property type="protein sequence ID" value="EPY02356.1"/>
    <property type="molecule type" value="Genomic_DNA"/>
</dbReference>
<proteinExistence type="predicted"/>
<dbReference type="RefSeq" id="WP_021131614.1">
    <property type="nucleotide sequence ID" value="NZ_AQPH01000016.1"/>
</dbReference>
<evidence type="ECO:0000256" key="1">
    <source>
        <dbReference type="SAM" id="MobiDB-lite"/>
    </source>
</evidence>
<gene>
    <name evidence="3" type="ORF">K678_06295</name>
</gene>
<accession>S9TJD1</accession>
<dbReference type="PROSITE" id="PS51257">
    <property type="entry name" value="PROKAR_LIPOPROTEIN"/>
    <property type="match status" value="1"/>
</dbReference>
<protein>
    <recommendedName>
        <fullName evidence="5">Lipoprotein</fullName>
    </recommendedName>
</protein>
<sequence>MKRLTTIVAAAAMALSLSACQRPDQVAPDVLSAKPAVELRAMQTRAYDTTDRNKTLRAIVATLQDMGYTLDKVEPLAGTVSATKLSTLRLTATVYPRGTSQMTVRANAMVKIEARNTQVDDPQFYQKLFFEPLSKAMFLQALQVEDSGGGQSVAPNKAVSGSIPASEPVSKPTPAQGN</sequence>
<comment type="caution">
    <text evidence="3">The sequence shown here is derived from an EMBL/GenBank/DDBJ whole genome shotgun (WGS) entry which is preliminary data.</text>
</comment>
<dbReference type="eggNOG" id="ENOG502ZUAW">
    <property type="taxonomic scope" value="Bacteria"/>
</dbReference>
<reference evidence="3 4" key="1">
    <citation type="submission" date="2013-04" db="EMBL/GenBank/DDBJ databases">
        <authorList>
            <person name="Kuznetsov B."/>
            <person name="Ivanovsky R."/>
        </authorList>
    </citation>
    <scope>NUCLEOTIDE SEQUENCE [LARGE SCALE GENOMIC DNA]</scope>
    <source>
        <strain evidence="3 4">MGU-K5</strain>
    </source>
</reference>
<dbReference type="OrthoDB" id="7275283at2"/>
<name>S9TJD1_MAGFU</name>
<feature type="chain" id="PRO_5004557355" description="Lipoprotein" evidence="2">
    <location>
        <begin position="22"/>
        <end position="178"/>
    </location>
</feature>
<evidence type="ECO:0000256" key="2">
    <source>
        <dbReference type="SAM" id="SignalP"/>
    </source>
</evidence>
<feature type="signal peptide" evidence="2">
    <location>
        <begin position="1"/>
        <end position="21"/>
    </location>
</feature>
<evidence type="ECO:0008006" key="5">
    <source>
        <dbReference type="Google" id="ProtNLM"/>
    </source>
</evidence>
<dbReference type="AlphaFoldDB" id="S9TJD1"/>